<evidence type="ECO:0000313" key="4">
    <source>
        <dbReference type="WBParaSite" id="TCLT_0000389301-mRNA-1"/>
    </source>
</evidence>
<protein>
    <submittedName>
        <fullName evidence="2 4">Uncharacterized protein</fullName>
    </submittedName>
</protein>
<feature type="region of interest" description="Disordered" evidence="1">
    <location>
        <begin position="182"/>
        <end position="207"/>
    </location>
</feature>
<feature type="region of interest" description="Disordered" evidence="1">
    <location>
        <begin position="122"/>
        <end position="145"/>
    </location>
</feature>
<dbReference type="Proteomes" id="UP000276776">
    <property type="component" value="Unassembled WGS sequence"/>
</dbReference>
<evidence type="ECO:0000256" key="1">
    <source>
        <dbReference type="SAM" id="MobiDB-lite"/>
    </source>
</evidence>
<proteinExistence type="predicted"/>
<evidence type="ECO:0000313" key="3">
    <source>
        <dbReference type="Proteomes" id="UP000276776"/>
    </source>
</evidence>
<dbReference type="WBParaSite" id="TCLT_0000389301-mRNA-1">
    <property type="protein sequence ID" value="TCLT_0000389301-mRNA-1"/>
    <property type="gene ID" value="TCLT_0000389301"/>
</dbReference>
<reference evidence="2 3" key="2">
    <citation type="submission" date="2018-11" db="EMBL/GenBank/DDBJ databases">
        <authorList>
            <consortium name="Pathogen Informatics"/>
        </authorList>
    </citation>
    <scope>NUCLEOTIDE SEQUENCE [LARGE SCALE GENOMIC DNA]</scope>
</reference>
<dbReference type="EMBL" id="UYYF01004269">
    <property type="protein sequence ID" value="VDN00911.1"/>
    <property type="molecule type" value="Genomic_DNA"/>
</dbReference>
<evidence type="ECO:0000313" key="2">
    <source>
        <dbReference type="EMBL" id="VDN00911.1"/>
    </source>
</evidence>
<feature type="compositionally biased region" description="Polar residues" evidence="1">
    <location>
        <begin position="184"/>
        <end position="199"/>
    </location>
</feature>
<keyword evidence="3" id="KW-1185">Reference proteome</keyword>
<dbReference type="OrthoDB" id="5867864at2759"/>
<reference evidence="4" key="1">
    <citation type="submission" date="2017-02" db="UniProtKB">
        <authorList>
            <consortium name="WormBaseParasite"/>
        </authorList>
    </citation>
    <scope>IDENTIFICATION</scope>
</reference>
<organism evidence="4">
    <name type="scientific">Thelazia callipaeda</name>
    <name type="common">Oriental eyeworm</name>
    <name type="synonym">Parasitic nematode</name>
    <dbReference type="NCBI Taxonomy" id="103827"/>
    <lineage>
        <taxon>Eukaryota</taxon>
        <taxon>Metazoa</taxon>
        <taxon>Ecdysozoa</taxon>
        <taxon>Nematoda</taxon>
        <taxon>Chromadorea</taxon>
        <taxon>Rhabditida</taxon>
        <taxon>Spirurina</taxon>
        <taxon>Spiruromorpha</taxon>
        <taxon>Thelazioidea</taxon>
        <taxon>Thelaziidae</taxon>
        <taxon>Thelazia</taxon>
    </lineage>
</organism>
<dbReference type="AlphaFoldDB" id="A0A0N5CUF3"/>
<sequence length="207" mass="23929">MKISKKNTSQSIEIVDKHEGMKEFKNNEICMKKKAKKPPLSSIPQKIDAFKNVDFWLSKNSNTEQSKSFSSGDSGISSCPVSRANTNDTLSECCTEEFRAFQNSHQRPSRFQERCTSNECESEEGKQNAVHSSRESARTRHRCSKSYRRSVRHDLSITRHIVRVRNEQNKRAQSVMAAIRLKQPESQAKSENSKKNSTFYEDYQDFY</sequence>
<accession>A0A0N5CUF3</accession>
<name>A0A0N5CUF3_THECL</name>
<gene>
    <name evidence="2" type="ORF">TCLT_LOCUS3882</name>
</gene>